<organism evidence="4">
    <name type="scientific">uncultured Thermomicrobiales bacterium</name>
    <dbReference type="NCBI Taxonomy" id="1645740"/>
    <lineage>
        <taxon>Bacteria</taxon>
        <taxon>Pseudomonadati</taxon>
        <taxon>Thermomicrobiota</taxon>
        <taxon>Thermomicrobia</taxon>
        <taxon>Thermomicrobiales</taxon>
        <taxon>environmental samples</taxon>
    </lineage>
</organism>
<evidence type="ECO:0000313" key="4">
    <source>
        <dbReference type="EMBL" id="CAA9568401.1"/>
    </source>
</evidence>
<dbReference type="InterPro" id="IPR023393">
    <property type="entry name" value="START-like_dom_sf"/>
</dbReference>
<feature type="region of interest" description="Disordered" evidence="2">
    <location>
        <begin position="141"/>
        <end position="166"/>
    </location>
</feature>
<evidence type="ECO:0000256" key="2">
    <source>
        <dbReference type="SAM" id="MobiDB-lite"/>
    </source>
</evidence>
<dbReference type="Gene3D" id="3.30.530.20">
    <property type="match status" value="1"/>
</dbReference>
<gene>
    <name evidence="4" type="ORF">AVDCRST_MAG18-1703</name>
</gene>
<comment type="similarity">
    <text evidence="1">Belongs to the ribosome association toxin RatA family.</text>
</comment>
<feature type="compositionally biased region" description="Basic and acidic residues" evidence="2">
    <location>
        <begin position="152"/>
        <end position="166"/>
    </location>
</feature>
<dbReference type="EMBL" id="CADCWN010000131">
    <property type="protein sequence ID" value="CAA9568401.1"/>
    <property type="molecule type" value="Genomic_DNA"/>
</dbReference>
<dbReference type="InterPro" id="IPR005031">
    <property type="entry name" value="COQ10_START"/>
</dbReference>
<sequence>MAEVKSAVEVKVPIRTAYNQWTQFAEFPQFMDGVVEVHQLDDKRLHWRAKIAGKEEAWEAEITEQVPDQRIAWKSTTGASNSGTVAFHYLDPNTTRVTLQIAYEPDGTVEKIGSALGFPQMRVDGDLKRFKAFIETTGQETGAWRGEIGAQPKKDQDDKDDKDKKK</sequence>
<dbReference type="SUPFAM" id="SSF55961">
    <property type="entry name" value="Bet v1-like"/>
    <property type="match status" value="1"/>
</dbReference>
<protein>
    <submittedName>
        <fullName evidence="4">Cyclase/dehydrase</fullName>
    </submittedName>
</protein>
<dbReference type="Pfam" id="PF03364">
    <property type="entry name" value="Polyketide_cyc"/>
    <property type="match status" value="1"/>
</dbReference>
<dbReference type="PANTHER" id="PTHR33824">
    <property type="entry name" value="POLYKETIDE CYCLASE/DEHYDRASE AND LIPID TRANSPORT SUPERFAMILY PROTEIN"/>
    <property type="match status" value="1"/>
</dbReference>
<dbReference type="AlphaFoldDB" id="A0A6J4V6N4"/>
<dbReference type="PANTHER" id="PTHR33824:SF7">
    <property type="entry name" value="POLYKETIDE CYCLASE_DEHYDRASE AND LIPID TRANSPORT SUPERFAMILY PROTEIN"/>
    <property type="match status" value="1"/>
</dbReference>
<dbReference type="InterPro" id="IPR047137">
    <property type="entry name" value="ORF3"/>
</dbReference>
<name>A0A6J4V6N4_9BACT</name>
<feature type="domain" description="Coenzyme Q-binding protein COQ10 START" evidence="3">
    <location>
        <begin position="10"/>
        <end position="129"/>
    </location>
</feature>
<proteinExistence type="inferred from homology"/>
<dbReference type="CDD" id="cd07817">
    <property type="entry name" value="SRPBCC_8"/>
    <property type="match status" value="1"/>
</dbReference>
<accession>A0A6J4V6N4</accession>
<evidence type="ECO:0000256" key="1">
    <source>
        <dbReference type="ARBA" id="ARBA00008918"/>
    </source>
</evidence>
<evidence type="ECO:0000259" key="3">
    <source>
        <dbReference type="Pfam" id="PF03364"/>
    </source>
</evidence>
<reference evidence="4" key="1">
    <citation type="submission" date="2020-02" db="EMBL/GenBank/DDBJ databases">
        <authorList>
            <person name="Meier V. D."/>
        </authorList>
    </citation>
    <scope>NUCLEOTIDE SEQUENCE</scope>
    <source>
        <strain evidence="4">AVDCRST_MAG18</strain>
    </source>
</reference>